<keyword evidence="6" id="KW-0411">Iron-sulfur</keyword>
<gene>
    <name evidence="8" type="ORF">S06H3_40267</name>
</gene>
<feature type="non-terminal residue" evidence="8">
    <location>
        <position position="266"/>
    </location>
</feature>
<evidence type="ECO:0000256" key="1">
    <source>
        <dbReference type="ARBA" id="ARBA00001966"/>
    </source>
</evidence>
<dbReference type="InterPro" id="IPR001203">
    <property type="entry name" value="OxRdtase_Ald_Fedxn_C"/>
</dbReference>
<evidence type="ECO:0000256" key="4">
    <source>
        <dbReference type="ARBA" id="ARBA00022723"/>
    </source>
</evidence>
<dbReference type="GO" id="GO:0046872">
    <property type="term" value="F:metal ion binding"/>
    <property type="evidence" value="ECO:0007669"/>
    <property type="project" value="UniProtKB-KW"/>
</dbReference>
<dbReference type="InterPro" id="IPR013983">
    <property type="entry name" value="Ald_Fedxn_OxRdtase_N"/>
</dbReference>
<accession>X1MXV7</accession>
<dbReference type="PANTHER" id="PTHR30038:SF0">
    <property type="entry name" value="TUNGSTEN-CONTAINING ALDEHYDE FERREDOXIN OXIDOREDUCTASE"/>
    <property type="match status" value="1"/>
</dbReference>
<evidence type="ECO:0000256" key="2">
    <source>
        <dbReference type="ARBA" id="ARBA00011032"/>
    </source>
</evidence>
<name>X1MXV7_9ZZZZ</name>
<evidence type="ECO:0000313" key="8">
    <source>
        <dbReference type="EMBL" id="GAI36118.1"/>
    </source>
</evidence>
<keyword evidence="3" id="KW-0004">4Fe-4S</keyword>
<dbReference type="GO" id="GO:0051539">
    <property type="term" value="F:4 iron, 4 sulfur cluster binding"/>
    <property type="evidence" value="ECO:0007669"/>
    <property type="project" value="UniProtKB-KW"/>
</dbReference>
<evidence type="ECO:0000259" key="7">
    <source>
        <dbReference type="SMART" id="SM00790"/>
    </source>
</evidence>
<dbReference type="SUPFAM" id="SSF56228">
    <property type="entry name" value="Aldehyde ferredoxin oxidoreductase, N-terminal domain"/>
    <property type="match status" value="1"/>
</dbReference>
<dbReference type="GO" id="GO:0009055">
    <property type="term" value="F:electron transfer activity"/>
    <property type="evidence" value="ECO:0007669"/>
    <property type="project" value="InterPro"/>
</dbReference>
<dbReference type="InterPro" id="IPR051919">
    <property type="entry name" value="W-dependent_AOR"/>
</dbReference>
<dbReference type="Pfam" id="PF01314">
    <property type="entry name" value="AFOR_C"/>
    <property type="match status" value="1"/>
</dbReference>
<dbReference type="SUPFAM" id="SSF48310">
    <property type="entry name" value="Aldehyde ferredoxin oxidoreductase, C-terminal domains"/>
    <property type="match status" value="1"/>
</dbReference>
<protein>
    <recommendedName>
        <fullName evidence="7">Aldehyde ferredoxin oxidoreductase N-terminal domain-containing protein</fullName>
    </recommendedName>
</protein>
<dbReference type="Gene3D" id="3.60.9.10">
    <property type="entry name" value="Aldehyde ferredoxin oxidoreductase, N-terminal domain"/>
    <property type="match status" value="1"/>
</dbReference>
<dbReference type="AlphaFoldDB" id="X1MXV7"/>
<feature type="domain" description="Aldehyde ferredoxin oxidoreductase N-terminal" evidence="7">
    <location>
        <begin position="1"/>
        <end position="143"/>
    </location>
</feature>
<comment type="caution">
    <text evidence="8">The sequence shown here is derived from an EMBL/GenBank/DDBJ whole genome shotgun (WGS) entry which is preliminary data.</text>
</comment>
<reference evidence="8" key="1">
    <citation type="journal article" date="2014" name="Front. Microbiol.">
        <title>High frequency of phylogenetically diverse reductive dehalogenase-homologous genes in deep subseafloor sedimentary metagenomes.</title>
        <authorList>
            <person name="Kawai M."/>
            <person name="Futagami T."/>
            <person name="Toyoda A."/>
            <person name="Takaki Y."/>
            <person name="Nishi S."/>
            <person name="Hori S."/>
            <person name="Arai W."/>
            <person name="Tsubouchi T."/>
            <person name="Morono Y."/>
            <person name="Uchiyama I."/>
            <person name="Ito T."/>
            <person name="Fujiyama A."/>
            <person name="Inagaki F."/>
            <person name="Takami H."/>
        </authorList>
    </citation>
    <scope>NUCLEOTIDE SEQUENCE</scope>
    <source>
        <strain evidence="8">Expedition CK06-06</strain>
    </source>
</reference>
<dbReference type="SMART" id="SM00790">
    <property type="entry name" value="AFOR_N"/>
    <property type="match status" value="1"/>
</dbReference>
<proteinExistence type="inferred from homology"/>
<evidence type="ECO:0000256" key="6">
    <source>
        <dbReference type="ARBA" id="ARBA00023014"/>
    </source>
</evidence>
<comment type="cofactor">
    <cofactor evidence="1">
        <name>[4Fe-4S] cluster</name>
        <dbReference type="ChEBI" id="CHEBI:49883"/>
    </cofactor>
</comment>
<keyword evidence="4" id="KW-0479">Metal-binding</keyword>
<dbReference type="Pfam" id="PF02730">
    <property type="entry name" value="AFOR_N"/>
    <property type="match status" value="1"/>
</dbReference>
<feature type="non-terminal residue" evidence="8">
    <location>
        <position position="1"/>
    </location>
</feature>
<dbReference type="EMBL" id="BARV01024699">
    <property type="protein sequence ID" value="GAI36118.1"/>
    <property type="molecule type" value="Genomic_DNA"/>
</dbReference>
<sequence>PATGTAFPTSGRFHVITKSPQTGGIGDTNCGGTFGPELRFAGYEGIIIEGKAAEPVYLWIREGEAEIRSAKRYWGKGTWGAEDGIRKELEAPNAKIVSIGPAGENLVMCAAIINDKHRAAGGTAAGAVMGSKQLKAIAVRGTKKLPVADEKKLKEAVQTASNMFRESRITGQSLPTYGTAIAVNIINKYGLLPTRNFQTGVFPAAEKISGETIAKTILVKGKACWGCPIACGRVIRITQAPYQVEGGGPEYEAIWALGPQCYIDDL</sequence>
<dbReference type="PANTHER" id="PTHR30038">
    <property type="entry name" value="ALDEHYDE FERREDOXIN OXIDOREDUCTASE"/>
    <property type="match status" value="1"/>
</dbReference>
<keyword evidence="5" id="KW-0408">Iron</keyword>
<evidence type="ECO:0000256" key="3">
    <source>
        <dbReference type="ARBA" id="ARBA00022485"/>
    </source>
</evidence>
<dbReference type="GO" id="GO:0016625">
    <property type="term" value="F:oxidoreductase activity, acting on the aldehyde or oxo group of donors, iron-sulfur protein as acceptor"/>
    <property type="evidence" value="ECO:0007669"/>
    <property type="project" value="InterPro"/>
</dbReference>
<evidence type="ECO:0000256" key="5">
    <source>
        <dbReference type="ARBA" id="ARBA00023004"/>
    </source>
</evidence>
<organism evidence="8">
    <name type="scientific">marine sediment metagenome</name>
    <dbReference type="NCBI Taxonomy" id="412755"/>
    <lineage>
        <taxon>unclassified sequences</taxon>
        <taxon>metagenomes</taxon>
        <taxon>ecological metagenomes</taxon>
    </lineage>
</organism>
<dbReference type="InterPro" id="IPR013984">
    <property type="entry name" value="Ald_Fedxn_OxRdtase_dom2"/>
</dbReference>
<dbReference type="Gene3D" id="1.10.569.10">
    <property type="entry name" value="Aldehyde Ferredoxin Oxidoreductase Protein, subunit A, domain 2"/>
    <property type="match status" value="1"/>
</dbReference>
<comment type="similarity">
    <text evidence="2">Belongs to the AOR/FOR family.</text>
</comment>
<dbReference type="InterPro" id="IPR036503">
    <property type="entry name" value="Ald_Fedxn_OxRdtase_N_sf"/>
</dbReference>
<dbReference type="InterPro" id="IPR036021">
    <property type="entry name" value="Tungsten_al_ferr_oxy-like_C"/>
</dbReference>